<dbReference type="Pfam" id="PF14748">
    <property type="entry name" value="P5CR_dimer"/>
    <property type="match status" value="1"/>
</dbReference>
<dbReference type="PANTHER" id="PTHR11645">
    <property type="entry name" value="PYRROLINE-5-CARBOXYLATE REDUCTASE"/>
    <property type="match status" value="1"/>
</dbReference>
<dbReference type="Proteomes" id="UP000030004">
    <property type="component" value="Unassembled WGS sequence"/>
</dbReference>
<dbReference type="InterPro" id="IPR008927">
    <property type="entry name" value="6-PGluconate_DH-like_C_sf"/>
</dbReference>
<evidence type="ECO:0000259" key="4">
    <source>
        <dbReference type="Pfam" id="PF03807"/>
    </source>
</evidence>
<dbReference type="eggNOG" id="COG0345">
    <property type="taxonomic scope" value="Bacteria"/>
</dbReference>
<dbReference type="Gene3D" id="3.40.50.720">
    <property type="entry name" value="NAD(P)-binding Rossmann-like Domain"/>
    <property type="match status" value="1"/>
</dbReference>
<evidence type="ECO:0000313" key="7">
    <source>
        <dbReference type="Proteomes" id="UP000030004"/>
    </source>
</evidence>
<dbReference type="SUPFAM" id="SSF48179">
    <property type="entry name" value="6-phosphogluconate dehydrogenase C-terminal domain-like"/>
    <property type="match status" value="1"/>
</dbReference>
<evidence type="ECO:0000259" key="5">
    <source>
        <dbReference type="Pfam" id="PF14748"/>
    </source>
</evidence>
<keyword evidence="3" id="KW-0560">Oxidoreductase</keyword>
<dbReference type="InterPro" id="IPR029036">
    <property type="entry name" value="P5CR_dimer"/>
</dbReference>
<keyword evidence="2" id="KW-0521">NADP</keyword>
<gene>
    <name evidence="6" type="ORF">ATO9_00545</name>
</gene>
<evidence type="ECO:0000256" key="1">
    <source>
        <dbReference type="ARBA" id="ARBA00005525"/>
    </source>
</evidence>
<dbReference type="OrthoDB" id="8418678at2"/>
<dbReference type="Pfam" id="PF03807">
    <property type="entry name" value="F420_oxidored"/>
    <property type="match status" value="1"/>
</dbReference>
<protein>
    <recommendedName>
        <fullName evidence="8">Pyrroline-5-carboxylate reductase</fullName>
    </recommendedName>
</protein>
<keyword evidence="7" id="KW-1185">Reference proteome</keyword>
<feature type="domain" description="Pyrroline-5-carboxylate reductase catalytic N-terminal" evidence="4">
    <location>
        <begin position="4"/>
        <end position="93"/>
    </location>
</feature>
<accession>A0A0A0EGE1</accession>
<evidence type="ECO:0000256" key="3">
    <source>
        <dbReference type="ARBA" id="ARBA00023002"/>
    </source>
</evidence>
<dbReference type="PIRSF" id="PIRSF000193">
    <property type="entry name" value="Pyrrol-5-carb_rd"/>
    <property type="match status" value="1"/>
</dbReference>
<proteinExistence type="inferred from homology"/>
<dbReference type="GO" id="GO:0055129">
    <property type="term" value="P:L-proline biosynthetic process"/>
    <property type="evidence" value="ECO:0007669"/>
    <property type="project" value="TreeGrafter"/>
</dbReference>
<reference evidence="6 7" key="1">
    <citation type="journal article" date="2015" name="Antonie Van Leeuwenhoek">
        <title>Pseudooceanicola atlanticus gen. nov. sp. nov., isolated from surface seawater of the Atlantic Ocean and reclassification of Oceanicola batsensis, Oceanicola marinus, Oceanicola nitratireducens, Oceanicola nanhaiensis, Oceanicola antarcticus and Oceanicola flagellatus, as Pseudooceanicola batsensis comb. nov., Pseudooceanicola marinus comb. nov., Pseudooceanicola nitratireducens comb. nov., Pseudooceanicola nanhaiensis comb. nov., Pseudooceanicola antarcticus comb. nov., and Pseudooceanicola flagellatus comb. nov.</title>
        <authorList>
            <person name="Lai Q."/>
            <person name="Li G."/>
            <person name="Liu X."/>
            <person name="Du Y."/>
            <person name="Sun F."/>
            <person name="Shao Z."/>
        </authorList>
    </citation>
    <scope>NUCLEOTIDE SEQUENCE [LARGE SCALE GENOMIC DNA]</scope>
    <source>
        <strain evidence="6 7">22II-s11g</strain>
    </source>
</reference>
<dbReference type="InterPro" id="IPR028939">
    <property type="entry name" value="P5C_Rdtase_cat_N"/>
</dbReference>
<dbReference type="PANTHER" id="PTHR11645:SF0">
    <property type="entry name" value="PYRROLINE-5-CARBOXYLATE REDUCTASE 3"/>
    <property type="match status" value="1"/>
</dbReference>
<dbReference type="InterPro" id="IPR036291">
    <property type="entry name" value="NAD(P)-bd_dom_sf"/>
</dbReference>
<dbReference type="InterPro" id="IPR000304">
    <property type="entry name" value="Pyrroline-COOH_reductase"/>
</dbReference>
<dbReference type="STRING" id="1461694.ATO9_00545"/>
<dbReference type="GO" id="GO:0004735">
    <property type="term" value="F:pyrroline-5-carboxylate reductase activity"/>
    <property type="evidence" value="ECO:0007669"/>
    <property type="project" value="InterPro"/>
</dbReference>
<evidence type="ECO:0000256" key="2">
    <source>
        <dbReference type="ARBA" id="ARBA00022857"/>
    </source>
</evidence>
<organism evidence="6 7">
    <name type="scientific">Pseudooceanicola atlanticus</name>
    <dbReference type="NCBI Taxonomy" id="1461694"/>
    <lineage>
        <taxon>Bacteria</taxon>
        <taxon>Pseudomonadati</taxon>
        <taxon>Pseudomonadota</taxon>
        <taxon>Alphaproteobacteria</taxon>
        <taxon>Rhodobacterales</taxon>
        <taxon>Paracoccaceae</taxon>
        <taxon>Pseudooceanicola</taxon>
    </lineage>
</organism>
<evidence type="ECO:0000313" key="6">
    <source>
        <dbReference type="EMBL" id="KGM50031.1"/>
    </source>
</evidence>
<feature type="domain" description="Pyrroline-5-carboxylate reductase dimerisation" evidence="5">
    <location>
        <begin position="157"/>
        <end position="261"/>
    </location>
</feature>
<dbReference type="Gene3D" id="1.10.3730.10">
    <property type="entry name" value="ProC C-terminal domain-like"/>
    <property type="match status" value="1"/>
</dbReference>
<dbReference type="AlphaFoldDB" id="A0A0A0EGE1"/>
<name>A0A0A0EGE1_9RHOB</name>
<sequence>MAMKLGIVGGSGALGRAIALAHLNHGGVAPSDLWIANRDGRRDGFEDWPDVTVTAKAQDLAEACDVILLSVPPALFPALEVHAPDRLITSVMAGITIEAMAAKTGATRIARGMSSPVAELGLAHSAFCATDAVTDADREMLHATFAPCGVVDEVTDEALMDTFCALTGPVPGFVAYFAACMNDFATSRGMPPEVADRAVRQLFKASGEALSTWPEKPSDQVQAMIDYAGTTAAGLIAMKEMPVAQGIEAGLAAAEERARQMGTPPDAEG</sequence>
<dbReference type="EMBL" id="AQQX01000001">
    <property type="protein sequence ID" value="KGM50031.1"/>
    <property type="molecule type" value="Genomic_DNA"/>
</dbReference>
<comment type="caution">
    <text evidence="6">The sequence shown here is derived from an EMBL/GenBank/DDBJ whole genome shotgun (WGS) entry which is preliminary data.</text>
</comment>
<dbReference type="SUPFAM" id="SSF51735">
    <property type="entry name" value="NAD(P)-binding Rossmann-fold domains"/>
    <property type="match status" value="1"/>
</dbReference>
<evidence type="ECO:0008006" key="8">
    <source>
        <dbReference type="Google" id="ProtNLM"/>
    </source>
</evidence>
<comment type="similarity">
    <text evidence="1">Belongs to the pyrroline-5-carboxylate reductase family.</text>
</comment>